<evidence type="ECO:0000313" key="2">
    <source>
        <dbReference type="EMBL" id="GAA0149576.1"/>
    </source>
</evidence>
<dbReference type="AlphaFoldDB" id="A0AAV3PF30"/>
<keyword evidence="3" id="KW-1185">Reference proteome</keyword>
<dbReference type="EMBL" id="BAABME010001429">
    <property type="protein sequence ID" value="GAA0149576.1"/>
    <property type="molecule type" value="Genomic_DNA"/>
</dbReference>
<sequence>MGQSLSPHGGSLPPRKRIGSALANSRPSQSLSRSQRTPPPLSPVALNHAEIISSPSVLRDKGVALQSYKELLSSYEELSGSSYEEGAVYLRL</sequence>
<feature type="compositionally biased region" description="Low complexity" evidence="1">
    <location>
        <begin position="25"/>
        <end position="36"/>
    </location>
</feature>
<protein>
    <submittedName>
        <fullName evidence="2">Uncharacterized protein</fullName>
    </submittedName>
</protein>
<evidence type="ECO:0000256" key="1">
    <source>
        <dbReference type="SAM" id="MobiDB-lite"/>
    </source>
</evidence>
<accession>A0AAV3PF30</accession>
<proteinExistence type="predicted"/>
<organism evidence="2 3">
    <name type="scientific">Lithospermum erythrorhizon</name>
    <name type="common">Purple gromwell</name>
    <name type="synonym">Lithospermum officinale var. erythrorhizon</name>
    <dbReference type="NCBI Taxonomy" id="34254"/>
    <lineage>
        <taxon>Eukaryota</taxon>
        <taxon>Viridiplantae</taxon>
        <taxon>Streptophyta</taxon>
        <taxon>Embryophyta</taxon>
        <taxon>Tracheophyta</taxon>
        <taxon>Spermatophyta</taxon>
        <taxon>Magnoliopsida</taxon>
        <taxon>eudicotyledons</taxon>
        <taxon>Gunneridae</taxon>
        <taxon>Pentapetalae</taxon>
        <taxon>asterids</taxon>
        <taxon>lamiids</taxon>
        <taxon>Boraginales</taxon>
        <taxon>Boraginaceae</taxon>
        <taxon>Boraginoideae</taxon>
        <taxon>Lithospermeae</taxon>
        <taxon>Lithospermum</taxon>
    </lineage>
</organism>
<name>A0AAV3PF30_LITER</name>
<dbReference type="Proteomes" id="UP001454036">
    <property type="component" value="Unassembled WGS sequence"/>
</dbReference>
<gene>
    <name evidence="2" type="ORF">LIER_08716</name>
</gene>
<comment type="caution">
    <text evidence="2">The sequence shown here is derived from an EMBL/GenBank/DDBJ whole genome shotgun (WGS) entry which is preliminary data.</text>
</comment>
<feature type="region of interest" description="Disordered" evidence="1">
    <location>
        <begin position="1"/>
        <end position="44"/>
    </location>
</feature>
<reference evidence="2 3" key="1">
    <citation type="submission" date="2024-01" db="EMBL/GenBank/DDBJ databases">
        <title>The complete chloroplast genome sequence of Lithospermum erythrorhizon: insights into the phylogenetic relationship among Boraginaceae species and the maternal lineages of purple gromwells.</title>
        <authorList>
            <person name="Okada T."/>
            <person name="Watanabe K."/>
        </authorList>
    </citation>
    <scope>NUCLEOTIDE SEQUENCE [LARGE SCALE GENOMIC DNA]</scope>
</reference>
<evidence type="ECO:0000313" key="3">
    <source>
        <dbReference type="Proteomes" id="UP001454036"/>
    </source>
</evidence>